<feature type="non-terminal residue" evidence="2">
    <location>
        <position position="116"/>
    </location>
</feature>
<evidence type="ECO:0000313" key="2">
    <source>
        <dbReference type="EMBL" id="CDN33574.1"/>
    </source>
</evidence>
<reference evidence="2" key="1">
    <citation type="submission" date="2014-01" db="EMBL/GenBank/DDBJ databases">
        <title>Draft genome sequence of highly nematicidal Bacillus thuringiensis DB27.</title>
        <authorList>
            <person name="Iatsenko I."/>
            <person name="Pickard D."/>
            <person name="Corton C."/>
            <person name="Dougan G."/>
            <person name="Sommer R.J."/>
        </authorList>
    </citation>
    <scope>NUCLEOTIDE SEQUENCE [LARGE SCALE GENOMIC DNA]</scope>
    <source>
        <strain evidence="2">DB27</strain>
    </source>
</reference>
<sequence>MLGKLSFTFNKIRKDYVQMLVGRKRPSWAPVKRKLVRVPHRAGALFLHTETEERRIDVPLVIKAAKDMADLQKVKEDLADWLYTEQPAELIFDDELDRTYLALIDGSVDLDELVNR</sequence>
<reference evidence="2" key="2">
    <citation type="submission" date="2014-01" db="EMBL/GenBank/DDBJ databases">
        <authorList>
            <person name="Aslett M."/>
        </authorList>
    </citation>
    <scope>NUCLEOTIDE SEQUENCE [LARGE SCALE GENOMIC DNA]</scope>
    <source>
        <strain evidence="2">DB27</strain>
    </source>
</reference>
<dbReference type="InterPro" id="IPR006520">
    <property type="entry name" value="Dit_BPSPP_N"/>
</dbReference>
<dbReference type="InterPro" id="IPR008841">
    <property type="entry name" value="Siphovirus-type_tail_N"/>
</dbReference>
<proteinExistence type="predicted"/>
<protein>
    <recommendedName>
        <fullName evidence="1">Siphovirus-type tail component RIFT-related domain-containing protein</fullName>
    </recommendedName>
</protein>
<dbReference type="Gene3D" id="2.40.30.200">
    <property type="match status" value="1"/>
</dbReference>
<accession>W8XWR5</accession>
<dbReference type="HOGENOM" id="CLU_2215318_0_0_9"/>
<dbReference type="Pfam" id="PF05709">
    <property type="entry name" value="Sipho_tail"/>
    <property type="match status" value="1"/>
</dbReference>
<evidence type="ECO:0000259" key="1">
    <source>
        <dbReference type="Pfam" id="PF05709"/>
    </source>
</evidence>
<gene>
    <name evidence="2" type="ORF">BTDB27_005767</name>
</gene>
<dbReference type="AlphaFoldDB" id="W8XWR5"/>
<name>W8XWR5_BACTU</name>
<organism evidence="2">
    <name type="scientific">Bacillus thuringiensis DB27</name>
    <dbReference type="NCBI Taxonomy" id="1431339"/>
    <lineage>
        <taxon>Bacteria</taxon>
        <taxon>Bacillati</taxon>
        <taxon>Bacillota</taxon>
        <taxon>Bacilli</taxon>
        <taxon>Bacillales</taxon>
        <taxon>Bacillaceae</taxon>
        <taxon>Bacillus</taxon>
        <taxon>Bacillus cereus group</taxon>
    </lineage>
</organism>
<feature type="domain" description="Siphovirus-type tail component RIFT-related" evidence="1">
    <location>
        <begin position="21"/>
        <end position="115"/>
    </location>
</feature>
<dbReference type="Proteomes" id="UP000030682">
    <property type="component" value="Unassembled WGS sequence"/>
</dbReference>
<dbReference type="NCBIfam" id="TIGR01633">
    <property type="entry name" value="phi3626_gp14_N"/>
    <property type="match status" value="1"/>
</dbReference>
<dbReference type="EMBL" id="HG809974">
    <property type="protein sequence ID" value="CDN33574.1"/>
    <property type="molecule type" value="Genomic_DNA"/>
</dbReference>